<dbReference type="Gene3D" id="2.40.170.20">
    <property type="entry name" value="TonB-dependent receptor, beta-barrel domain"/>
    <property type="match status" value="1"/>
</dbReference>
<feature type="chain" id="PRO_5032871669" description="TonB-dependent receptor" evidence="5">
    <location>
        <begin position="18"/>
        <end position="902"/>
    </location>
</feature>
<proteinExistence type="predicted"/>
<dbReference type="PANTHER" id="PTHR47234">
    <property type="match status" value="1"/>
</dbReference>
<protein>
    <recommendedName>
        <fullName evidence="8">TonB-dependent receptor</fullName>
    </recommendedName>
</protein>
<keyword evidence="7" id="KW-1185">Reference proteome</keyword>
<sequence>MRYGWAMMMAASWPAMAAAQQATPAPAAPATPAATAPAPQEEEADEPDIIVTGSRKPPGSVVGDISPEQTLGPADIRSYGVSSVADLLTELAPQTRSGAGGAPVVLLDGKRIAGFQEIRDIPTEAIARTEILPEEVALKYGYSADQRVVNIVLRRRFRATTVELRDTQPTAGGRNTPQGDLDLLTIRQGRRFNLHTTLSQSSALTEAERNISAQSTEGAAVAFDQRPYRTLLPESRSASVNAVYARPIGSVSATLNGQIDITETTGQFGLPTVNFTLPGGGSVSRVLNGGGFNPLETRTSIINTHLGTTANGVTSGWNWTLTGAYDRSATQTFTDVGVDSAAYQARLLAGDPSANPLGLLTPADIGASPANRGYAVSNTGNVNLLAYKPIFTLPAGDVSTSIRVGATTSDFTSRSYRAGLIQTGDVSRDSVNGRINLDVPIASRGKDVLAFLGNLSVNGNAAINRLSDFGTLKSWGYGANWSPVVGVRLIGSVSQQDEAPSAQQLGNPQLVTPNQRFFDFVTGTTATITAITGGNPNLRADNRRVDKIGLTIAPWTKRDVNFTANFTHTRIDDPIQSLTSPTAAIQAVFPDRFVRDAGGNLLRVDTRPVNFARSEASELRYGINFSVPLKSKIQKQIEAFRAGTGPNPFAGLTFPGGRGPAGGDGQPRRNRGDGDTTPPPPNAGDAPTGTAPGENRNPDAPGGGGQAGQGGPGGGFGGRGFGGGGGGFRGGGFGGGRGGGGGRLQFAVYHTWRFTNRVTVADGGPTLDLLNGDTLGGGGGTSRHEIEGQAGYNNNGLGARLSVNYASGTRVNGGTPGNPEPLDFSGLGTADLRLFADLGQQLGLVREHPWVRGMRVTFAVTNLFNSRQRVTTSDGTVPVSYQPAYLDPLGRAVRVSVRKLFF</sequence>
<dbReference type="PANTHER" id="PTHR47234:SF1">
    <property type="entry name" value="TONB-DEPENDENT RECEPTOR"/>
    <property type="match status" value="1"/>
</dbReference>
<dbReference type="InterPro" id="IPR036942">
    <property type="entry name" value="Beta-barrel_TonB_sf"/>
</dbReference>
<dbReference type="Proteomes" id="UP000529795">
    <property type="component" value="Unassembled WGS sequence"/>
</dbReference>
<evidence type="ECO:0000256" key="5">
    <source>
        <dbReference type="SAM" id="SignalP"/>
    </source>
</evidence>
<evidence type="ECO:0000256" key="1">
    <source>
        <dbReference type="ARBA" id="ARBA00004442"/>
    </source>
</evidence>
<comment type="caution">
    <text evidence="6">The sequence shown here is derived from an EMBL/GenBank/DDBJ whole genome shotgun (WGS) entry which is preliminary data.</text>
</comment>
<evidence type="ECO:0000256" key="4">
    <source>
        <dbReference type="SAM" id="MobiDB-lite"/>
    </source>
</evidence>
<feature type="compositionally biased region" description="Gly residues" evidence="4">
    <location>
        <begin position="654"/>
        <end position="665"/>
    </location>
</feature>
<name>A0A840F3P5_9SPHN</name>
<feature type="compositionally biased region" description="Gly residues" evidence="4">
    <location>
        <begin position="701"/>
        <end position="736"/>
    </location>
</feature>
<feature type="region of interest" description="Disordered" evidence="4">
    <location>
        <begin position="642"/>
        <end position="736"/>
    </location>
</feature>
<comment type="subcellular location">
    <subcellularLocation>
        <location evidence="1">Cell outer membrane</location>
    </subcellularLocation>
</comment>
<dbReference type="GO" id="GO:0009279">
    <property type="term" value="C:cell outer membrane"/>
    <property type="evidence" value="ECO:0007669"/>
    <property type="project" value="UniProtKB-SubCell"/>
</dbReference>
<keyword evidence="5" id="KW-0732">Signal</keyword>
<dbReference type="RefSeq" id="WP_183981987.1">
    <property type="nucleotide sequence ID" value="NZ_JACIEV010000001.1"/>
</dbReference>
<evidence type="ECO:0000256" key="2">
    <source>
        <dbReference type="ARBA" id="ARBA00023136"/>
    </source>
</evidence>
<dbReference type="SUPFAM" id="SSF56935">
    <property type="entry name" value="Porins"/>
    <property type="match status" value="1"/>
</dbReference>
<reference evidence="6 7" key="1">
    <citation type="submission" date="2020-08" db="EMBL/GenBank/DDBJ databases">
        <title>Genomic Encyclopedia of Type Strains, Phase IV (KMG-IV): sequencing the most valuable type-strain genomes for metagenomic binning, comparative biology and taxonomic classification.</title>
        <authorList>
            <person name="Goeker M."/>
        </authorList>
    </citation>
    <scope>NUCLEOTIDE SEQUENCE [LARGE SCALE GENOMIC DNA]</scope>
    <source>
        <strain evidence="6 7">YC6723</strain>
    </source>
</reference>
<evidence type="ECO:0000313" key="6">
    <source>
        <dbReference type="EMBL" id="MBB4152460.1"/>
    </source>
</evidence>
<evidence type="ECO:0000313" key="7">
    <source>
        <dbReference type="Proteomes" id="UP000529795"/>
    </source>
</evidence>
<dbReference type="EMBL" id="JACIEV010000001">
    <property type="protein sequence ID" value="MBB4152460.1"/>
    <property type="molecule type" value="Genomic_DNA"/>
</dbReference>
<feature type="region of interest" description="Disordered" evidence="4">
    <location>
        <begin position="23"/>
        <end position="73"/>
    </location>
</feature>
<evidence type="ECO:0000256" key="3">
    <source>
        <dbReference type="ARBA" id="ARBA00023237"/>
    </source>
</evidence>
<dbReference type="AlphaFoldDB" id="A0A840F3P5"/>
<organism evidence="6 7">
    <name type="scientific">Sphingomonas jinjuensis</name>
    <dbReference type="NCBI Taxonomy" id="535907"/>
    <lineage>
        <taxon>Bacteria</taxon>
        <taxon>Pseudomonadati</taxon>
        <taxon>Pseudomonadota</taxon>
        <taxon>Alphaproteobacteria</taxon>
        <taxon>Sphingomonadales</taxon>
        <taxon>Sphingomonadaceae</taxon>
        <taxon>Sphingomonas</taxon>
    </lineage>
</organism>
<feature type="compositionally biased region" description="Low complexity" evidence="4">
    <location>
        <begin position="23"/>
        <end position="39"/>
    </location>
</feature>
<accession>A0A840F3P5</accession>
<keyword evidence="3" id="KW-0998">Cell outer membrane</keyword>
<feature type="signal peptide" evidence="5">
    <location>
        <begin position="1"/>
        <end position="17"/>
    </location>
</feature>
<evidence type="ECO:0008006" key="8">
    <source>
        <dbReference type="Google" id="ProtNLM"/>
    </source>
</evidence>
<gene>
    <name evidence="6" type="ORF">GGQ80_000336</name>
</gene>
<keyword evidence="2" id="KW-0472">Membrane</keyword>